<dbReference type="RefSeq" id="WP_089845108.1">
    <property type="nucleotide sequence ID" value="NZ_FNEJ01000004.1"/>
</dbReference>
<evidence type="ECO:0000313" key="2">
    <source>
        <dbReference type="Proteomes" id="UP000199093"/>
    </source>
</evidence>
<evidence type="ECO:0008006" key="3">
    <source>
        <dbReference type="Google" id="ProtNLM"/>
    </source>
</evidence>
<gene>
    <name evidence="1" type="ORF">SAMN04487993_1004258</name>
</gene>
<dbReference type="OrthoDB" id="7881187at2"/>
<dbReference type="AlphaFoldDB" id="A0A1G8KIP7"/>
<accession>A0A1G8KIP7</accession>
<dbReference type="EMBL" id="FNEJ01000004">
    <property type="protein sequence ID" value="SDI42750.1"/>
    <property type="molecule type" value="Genomic_DNA"/>
</dbReference>
<sequence length="107" mass="11905">MSNDEYETTAREAIKSLIGKPEGEDNVTLFLEHHLAELEPEYFSSTYGSTTPEATQIVDSLVFVHSWSSEDDGTVDVFDFSLPGSVTDYLLSVRFSGDEVKEISMES</sequence>
<reference evidence="1 2" key="1">
    <citation type="submission" date="2016-10" db="EMBL/GenBank/DDBJ databases">
        <authorList>
            <person name="de Groot N.N."/>
        </authorList>
    </citation>
    <scope>NUCLEOTIDE SEQUENCE [LARGE SCALE GENOMIC DNA]</scope>
    <source>
        <strain evidence="1 2">DSM 26424</strain>
    </source>
</reference>
<keyword evidence="2" id="KW-1185">Reference proteome</keyword>
<name>A0A1G8KIP7_9RHOB</name>
<dbReference type="Proteomes" id="UP000199093">
    <property type="component" value="Unassembled WGS sequence"/>
</dbReference>
<dbReference type="STRING" id="555512.SAMN04487993_1004258"/>
<evidence type="ECO:0000313" key="1">
    <source>
        <dbReference type="EMBL" id="SDI42750.1"/>
    </source>
</evidence>
<organism evidence="1 2">
    <name type="scientific">Salipiger marinus</name>
    <dbReference type="NCBI Taxonomy" id="555512"/>
    <lineage>
        <taxon>Bacteria</taxon>
        <taxon>Pseudomonadati</taxon>
        <taxon>Pseudomonadota</taxon>
        <taxon>Alphaproteobacteria</taxon>
        <taxon>Rhodobacterales</taxon>
        <taxon>Roseobacteraceae</taxon>
        <taxon>Salipiger</taxon>
    </lineage>
</organism>
<protein>
    <recommendedName>
        <fullName evidence="3">DUF2004 domain-containing protein</fullName>
    </recommendedName>
</protein>
<proteinExistence type="predicted"/>